<keyword evidence="4" id="KW-1133">Transmembrane helix</keyword>
<evidence type="ECO:0000256" key="2">
    <source>
        <dbReference type="ARBA" id="ARBA00022679"/>
    </source>
</evidence>
<keyword evidence="2 8" id="KW-0808">Transferase</keyword>
<keyword evidence="6" id="KW-0325">Glycoprotein</keyword>
<evidence type="ECO:0000256" key="3">
    <source>
        <dbReference type="ARBA" id="ARBA00022692"/>
    </source>
</evidence>
<reference evidence="8" key="1">
    <citation type="submission" date="2014-05" db="EMBL/GenBank/DDBJ databases">
        <title>The transcriptome of the halophilic microalga Tetraselmis sp. GSL018 isolated from the Great Salt Lake, Utah.</title>
        <authorList>
            <person name="Jinkerson R.E."/>
            <person name="D'Adamo S."/>
            <person name="Posewitz M.C."/>
        </authorList>
    </citation>
    <scope>NUCLEOTIDE SEQUENCE</scope>
    <source>
        <strain evidence="8">GSL018</strain>
    </source>
</reference>
<feature type="chain" id="PRO_5001605452" evidence="7">
    <location>
        <begin position="24"/>
        <end position="459"/>
    </location>
</feature>
<dbReference type="Gene3D" id="3.40.50.300">
    <property type="entry name" value="P-loop containing nucleotide triphosphate hydrolases"/>
    <property type="match status" value="1"/>
</dbReference>
<gene>
    <name evidence="8" type="ORF">TSPGSL018_18025</name>
</gene>
<protein>
    <submittedName>
        <fullName evidence="8">Protein-tyrosine sulfotransferase-like</fullName>
    </submittedName>
</protein>
<dbReference type="GO" id="GO:0016020">
    <property type="term" value="C:membrane"/>
    <property type="evidence" value="ECO:0007669"/>
    <property type="project" value="UniProtKB-SubCell"/>
</dbReference>
<organism evidence="8">
    <name type="scientific">Tetraselmis sp. GSL018</name>
    <dbReference type="NCBI Taxonomy" id="582737"/>
    <lineage>
        <taxon>Eukaryota</taxon>
        <taxon>Viridiplantae</taxon>
        <taxon>Chlorophyta</taxon>
        <taxon>core chlorophytes</taxon>
        <taxon>Chlorodendrophyceae</taxon>
        <taxon>Chlorodendrales</taxon>
        <taxon>Chlorodendraceae</taxon>
        <taxon>Tetraselmis</taxon>
    </lineage>
</organism>
<sequence length="459" mass="50589">MVVGATRQSRFLFYVWQILLTAALQGPIKPDPGSQLGGDPWPEWSRSAESLASSEIEQECRQSVDSFLRRAESSLQSPLGSRHPNPRDMLFFLHVPRTAGRTFFACFLKQATPPSKRCAKSYDILRLNVSVEGCGLLSSHDDYSVTAVLPPTATVITQIRDPVDRVLSAYEFAVEVASRHLQVPLGVRTPRPPGKPRVDTRNVWPWSLLVPWMEADMRMRAAKLRSTRDGALKENNTSRREFVRLRGHAGGWAYYHSLASGASKEELSQGDVLLPNLDPYNNPLAMPLREFIEHPIVASTIHNGAALQVLGLTNYSHHRDAAKLRGCVAEVPSVREAMVRVAVQRLQGMYHVGVTDRLQESITSAAGSLGINLTGPAWRGKADAAFEYGDESVAEAEAPTRSDGPYSQLIHLQNQTDAILKELSRKQKELEQLRQSSYNSGSANAVSACFSLRALPASA</sequence>
<accession>A0A061QV91</accession>
<dbReference type="PANTHER" id="PTHR12812">
    <property type="entry name" value="HEPARAN SULFATE 6-O-SULFOTRANSFERASE 3"/>
    <property type="match status" value="1"/>
</dbReference>
<keyword evidence="3" id="KW-0812">Transmembrane</keyword>
<dbReference type="InterPro" id="IPR027417">
    <property type="entry name" value="P-loop_NTPase"/>
</dbReference>
<evidence type="ECO:0000256" key="1">
    <source>
        <dbReference type="ARBA" id="ARBA00004167"/>
    </source>
</evidence>
<dbReference type="EMBL" id="GBEZ01022264">
    <property type="protein sequence ID" value="JAC64567.1"/>
    <property type="molecule type" value="Transcribed_RNA"/>
</dbReference>
<dbReference type="AlphaFoldDB" id="A0A061QV91"/>
<comment type="subcellular location">
    <subcellularLocation>
        <location evidence="1">Membrane</location>
        <topology evidence="1">Single-pass membrane protein</topology>
    </subcellularLocation>
</comment>
<proteinExistence type="predicted"/>
<keyword evidence="5" id="KW-0472">Membrane</keyword>
<dbReference type="GO" id="GO:0017095">
    <property type="term" value="F:heparan sulfate 6-sulfotransferase activity"/>
    <property type="evidence" value="ECO:0007669"/>
    <property type="project" value="TreeGrafter"/>
</dbReference>
<keyword evidence="7" id="KW-0732">Signal</keyword>
<dbReference type="InterPro" id="IPR010635">
    <property type="entry name" value="Heparan_SO4-6-sulfoTrfase"/>
</dbReference>
<evidence type="ECO:0000256" key="5">
    <source>
        <dbReference type="ARBA" id="ARBA00023136"/>
    </source>
</evidence>
<feature type="signal peptide" evidence="7">
    <location>
        <begin position="1"/>
        <end position="23"/>
    </location>
</feature>
<dbReference type="PANTHER" id="PTHR12812:SF0">
    <property type="entry name" value="HEPARAN-SULFATE 6-O-SULFOTRANSFERASE"/>
    <property type="match status" value="1"/>
</dbReference>
<evidence type="ECO:0000256" key="4">
    <source>
        <dbReference type="ARBA" id="ARBA00022989"/>
    </source>
</evidence>
<evidence type="ECO:0000256" key="7">
    <source>
        <dbReference type="SAM" id="SignalP"/>
    </source>
</evidence>
<name>A0A061QV91_9CHLO</name>
<evidence type="ECO:0000256" key="6">
    <source>
        <dbReference type="ARBA" id="ARBA00023180"/>
    </source>
</evidence>
<evidence type="ECO:0000313" key="8">
    <source>
        <dbReference type="EMBL" id="JAC64567.1"/>
    </source>
</evidence>